<dbReference type="Proteomes" id="UP000324222">
    <property type="component" value="Unassembled WGS sequence"/>
</dbReference>
<keyword evidence="1" id="KW-0812">Transmembrane</keyword>
<dbReference type="EMBL" id="VSRR010012369">
    <property type="protein sequence ID" value="MPC54457.1"/>
    <property type="molecule type" value="Genomic_DNA"/>
</dbReference>
<accession>A0A5B7GAJ3</accession>
<feature type="transmembrane region" description="Helical" evidence="1">
    <location>
        <begin position="62"/>
        <end position="84"/>
    </location>
</feature>
<organism evidence="2 3">
    <name type="scientific">Portunus trituberculatus</name>
    <name type="common">Swimming crab</name>
    <name type="synonym">Neptunus trituberculatus</name>
    <dbReference type="NCBI Taxonomy" id="210409"/>
    <lineage>
        <taxon>Eukaryota</taxon>
        <taxon>Metazoa</taxon>
        <taxon>Ecdysozoa</taxon>
        <taxon>Arthropoda</taxon>
        <taxon>Crustacea</taxon>
        <taxon>Multicrustacea</taxon>
        <taxon>Malacostraca</taxon>
        <taxon>Eumalacostraca</taxon>
        <taxon>Eucarida</taxon>
        <taxon>Decapoda</taxon>
        <taxon>Pleocyemata</taxon>
        <taxon>Brachyura</taxon>
        <taxon>Eubrachyura</taxon>
        <taxon>Portunoidea</taxon>
        <taxon>Portunidae</taxon>
        <taxon>Portuninae</taxon>
        <taxon>Portunus</taxon>
    </lineage>
</organism>
<keyword evidence="1" id="KW-1133">Transmembrane helix</keyword>
<proteinExistence type="predicted"/>
<protein>
    <submittedName>
        <fullName evidence="2">Uncharacterized protein</fullName>
    </submittedName>
</protein>
<reference evidence="2 3" key="1">
    <citation type="submission" date="2019-05" db="EMBL/GenBank/DDBJ databases">
        <title>Another draft genome of Portunus trituberculatus and its Hox gene families provides insights of decapod evolution.</title>
        <authorList>
            <person name="Jeong J.-H."/>
            <person name="Song I."/>
            <person name="Kim S."/>
            <person name="Choi T."/>
            <person name="Kim D."/>
            <person name="Ryu S."/>
            <person name="Kim W."/>
        </authorList>
    </citation>
    <scope>NUCLEOTIDE SEQUENCE [LARGE SCALE GENOMIC DNA]</scope>
    <source>
        <tissue evidence="2">Muscle</tissue>
    </source>
</reference>
<feature type="transmembrane region" description="Helical" evidence="1">
    <location>
        <begin position="96"/>
        <end position="114"/>
    </location>
</feature>
<comment type="caution">
    <text evidence="2">The sequence shown here is derived from an EMBL/GenBank/DDBJ whole genome shotgun (WGS) entry which is preliminary data.</text>
</comment>
<evidence type="ECO:0000313" key="2">
    <source>
        <dbReference type="EMBL" id="MPC54457.1"/>
    </source>
</evidence>
<dbReference type="AlphaFoldDB" id="A0A5B7GAJ3"/>
<evidence type="ECO:0000256" key="1">
    <source>
        <dbReference type="SAM" id="Phobius"/>
    </source>
</evidence>
<keyword evidence="1" id="KW-0472">Membrane</keyword>
<name>A0A5B7GAJ3_PORTR</name>
<gene>
    <name evidence="2" type="ORF">E2C01_048374</name>
</gene>
<keyword evidence="3" id="KW-1185">Reference proteome</keyword>
<sequence length="117" mass="13510">MRFSRREVVFYRLKIRSKTTNVAEVNEEKLREASKHFQLPIRKQSDLGTFLVGSPISSNHSLYVRSFCSGTTFVAILWICSNLVSFFKLSDRTTAAYSNFGRIILVIIFFIISLSKY</sequence>
<evidence type="ECO:0000313" key="3">
    <source>
        <dbReference type="Proteomes" id="UP000324222"/>
    </source>
</evidence>